<dbReference type="AlphaFoldDB" id="E9I309"/>
<dbReference type="Proteomes" id="UP000000305">
    <property type="component" value="Unassembled WGS sequence"/>
</dbReference>
<accession>E9I309</accession>
<dbReference type="EMBL" id="GL734304">
    <property type="protein sequence ID" value="EFX61622.1"/>
    <property type="molecule type" value="Genomic_DNA"/>
</dbReference>
<dbReference type="PANTHER" id="PTHR22954:SF3">
    <property type="entry name" value="PROTEIN CBG08539"/>
    <property type="match status" value="1"/>
</dbReference>
<feature type="region of interest" description="Disordered" evidence="1">
    <location>
        <begin position="61"/>
        <end position="148"/>
    </location>
</feature>
<proteinExistence type="predicted"/>
<gene>
    <name evidence="2" type="ORF">DAPPUDRAFT_272423</name>
</gene>
<dbReference type="OrthoDB" id="6348136at2759"/>
<dbReference type="PhylomeDB" id="E9I309"/>
<dbReference type="Pfam" id="PF03564">
    <property type="entry name" value="DUF1759"/>
    <property type="match status" value="1"/>
</dbReference>
<keyword evidence="3" id="KW-1185">Reference proteome</keyword>
<sequence length="259" mass="29175">MEADPGCRNGKPHQAGKVLTIEKQKRELEEEKLARQTEKYRYEREKESDWDKFRSAVDERFAQHNEATSTNKAAHNTESHGQHQGARPKKPPASAGNRGSGPPPYTEDDVSIGAESVQSSHQDKHSDANNWSFNLNGKEDRQPTGIHGSAHSVFRLPKMDLKPFDGDPKNWQDFIAIFRDLVHNNSSLTTTQKMAILKRCLTSEIRDGLGDSLSSPALYQEALQELESTYGHPQIVSRTYIQSLIQLQRRRAFNAAAKV</sequence>
<dbReference type="InterPro" id="IPR005312">
    <property type="entry name" value="DUF1759"/>
</dbReference>
<reference evidence="2 3" key="1">
    <citation type="journal article" date="2011" name="Science">
        <title>The ecoresponsive genome of Daphnia pulex.</title>
        <authorList>
            <person name="Colbourne J.K."/>
            <person name="Pfrender M.E."/>
            <person name="Gilbert D."/>
            <person name="Thomas W.K."/>
            <person name="Tucker A."/>
            <person name="Oakley T.H."/>
            <person name="Tokishita S."/>
            <person name="Aerts A."/>
            <person name="Arnold G.J."/>
            <person name="Basu M.K."/>
            <person name="Bauer D.J."/>
            <person name="Caceres C.E."/>
            <person name="Carmel L."/>
            <person name="Casola C."/>
            <person name="Choi J.H."/>
            <person name="Detter J.C."/>
            <person name="Dong Q."/>
            <person name="Dusheyko S."/>
            <person name="Eads B.D."/>
            <person name="Frohlich T."/>
            <person name="Geiler-Samerotte K.A."/>
            <person name="Gerlach D."/>
            <person name="Hatcher P."/>
            <person name="Jogdeo S."/>
            <person name="Krijgsveld J."/>
            <person name="Kriventseva E.V."/>
            <person name="Kultz D."/>
            <person name="Laforsch C."/>
            <person name="Lindquist E."/>
            <person name="Lopez J."/>
            <person name="Manak J.R."/>
            <person name="Muller J."/>
            <person name="Pangilinan J."/>
            <person name="Patwardhan R.P."/>
            <person name="Pitluck S."/>
            <person name="Pritham E.J."/>
            <person name="Rechtsteiner A."/>
            <person name="Rho M."/>
            <person name="Rogozin I.B."/>
            <person name="Sakarya O."/>
            <person name="Salamov A."/>
            <person name="Schaack S."/>
            <person name="Shapiro H."/>
            <person name="Shiga Y."/>
            <person name="Skalitzky C."/>
            <person name="Smith Z."/>
            <person name="Souvorov A."/>
            <person name="Sung W."/>
            <person name="Tang Z."/>
            <person name="Tsuchiya D."/>
            <person name="Tu H."/>
            <person name="Vos H."/>
            <person name="Wang M."/>
            <person name="Wolf Y.I."/>
            <person name="Yamagata H."/>
            <person name="Yamada T."/>
            <person name="Ye Y."/>
            <person name="Shaw J.R."/>
            <person name="Andrews J."/>
            <person name="Crease T.J."/>
            <person name="Tang H."/>
            <person name="Lucas S.M."/>
            <person name="Robertson H.M."/>
            <person name="Bork P."/>
            <person name="Koonin E.V."/>
            <person name="Zdobnov E.M."/>
            <person name="Grigoriev I.V."/>
            <person name="Lynch M."/>
            <person name="Boore J.L."/>
        </authorList>
    </citation>
    <scope>NUCLEOTIDE SEQUENCE [LARGE SCALE GENOMIC DNA]</scope>
</reference>
<dbReference type="HOGENOM" id="CLU_977473_0_0_1"/>
<dbReference type="KEGG" id="dpx:DAPPUDRAFT_272423"/>
<dbReference type="PANTHER" id="PTHR22954">
    <property type="entry name" value="RETROVIRAL PROTEASE-RELATED"/>
    <property type="match status" value="1"/>
</dbReference>
<dbReference type="InParanoid" id="E9I309"/>
<name>E9I309_DAPPU</name>
<organism evidence="2 3">
    <name type="scientific">Daphnia pulex</name>
    <name type="common">Water flea</name>
    <dbReference type="NCBI Taxonomy" id="6669"/>
    <lineage>
        <taxon>Eukaryota</taxon>
        <taxon>Metazoa</taxon>
        <taxon>Ecdysozoa</taxon>
        <taxon>Arthropoda</taxon>
        <taxon>Crustacea</taxon>
        <taxon>Branchiopoda</taxon>
        <taxon>Diplostraca</taxon>
        <taxon>Cladocera</taxon>
        <taxon>Anomopoda</taxon>
        <taxon>Daphniidae</taxon>
        <taxon>Daphnia</taxon>
    </lineage>
</organism>
<feature type="compositionally biased region" description="Polar residues" evidence="1">
    <location>
        <begin position="65"/>
        <end position="74"/>
    </location>
</feature>
<feature type="region of interest" description="Disordered" evidence="1">
    <location>
        <begin position="1"/>
        <end position="23"/>
    </location>
</feature>
<evidence type="ECO:0000256" key="1">
    <source>
        <dbReference type="SAM" id="MobiDB-lite"/>
    </source>
</evidence>
<evidence type="ECO:0000313" key="3">
    <source>
        <dbReference type="Proteomes" id="UP000000305"/>
    </source>
</evidence>
<evidence type="ECO:0000313" key="2">
    <source>
        <dbReference type="EMBL" id="EFX61622.1"/>
    </source>
</evidence>
<protein>
    <submittedName>
        <fullName evidence="2">Uncharacterized protein</fullName>
    </submittedName>
</protein>